<evidence type="ECO:0000256" key="7">
    <source>
        <dbReference type="ARBA" id="ARBA00023136"/>
    </source>
</evidence>
<sequence>MDKKKLSFVIPCYFSEQTLADVVETVIAEFHTKYDIELVLVNDGSTDNTFRVIQDLCQKYSFIKGINLAKNFGQDGARMAGYRYCTGDYIISLDDDGQNPPAEAHKLIAKLEEGYDVVFGEYLVKKHSWFKNFGSKVNDKMANVVIGKPQDLRLCSYFIMTSFVAKEIVKYDGAFPYVWGLILRSTNRIANQIIEHREREVGETTYTFAKLLGLWLNGFTAFSVIPLRFASLLGAVFALLGFLFVTYILISMLFFGISTQGWASLMSVLLITGGVLMMMIGLLGEYVGRIYLNGNKAPQFVIREYISNEE</sequence>
<keyword evidence="1" id="KW-1003">Cell membrane</keyword>
<gene>
    <name evidence="10" type="ORF">ACFPQ3_04925</name>
</gene>
<evidence type="ECO:0000313" key="10">
    <source>
        <dbReference type="EMBL" id="MFC5630949.1"/>
    </source>
</evidence>
<dbReference type="Gene3D" id="3.90.550.10">
    <property type="entry name" value="Spore Coat Polysaccharide Biosynthesis Protein SpsA, Chain A"/>
    <property type="match status" value="1"/>
</dbReference>
<reference evidence="11" key="1">
    <citation type="journal article" date="2019" name="Int. J. Syst. Evol. Microbiol.">
        <title>The Global Catalogue of Microorganisms (GCM) 10K type strain sequencing project: providing services to taxonomists for standard genome sequencing and annotation.</title>
        <authorList>
            <consortium name="The Broad Institute Genomics Platform"/>
            <consortium name="The Broad Institute Genome Sequencing Center for Infectious Disease"/>
            <person name="Wu L."/>
            <person name="Ma J."/>
        </authorList>
    </citation>
    <scope>NUCLEOTIDE SEQUENCE [LARGE SCALE GENOMIC DNA]</scope>
    <source>
        <strain evidence="11">DT43</strain>
    </source>
</reference>
<evidence type="ECO:0000259" key="9">
    <source>
        <dbReference type="Pfam" id="PF00535"/>
    </source>
</evidence>
<evidence type="ECO:0000256" key="1">
    <source>
        <dbReference type="ARBA" id="ARBA00022475"/>
    </source>
</evidence>
<organism evidence="10 11">
    <name type="scientific">Streptococcus caledonicus</name>
    <dbReference type="NCBI Taxonomy" id="2614158"/>
    <lineage>
        <taxon>Bacteria</taxon>
        <taxon>Bacillati</taxon>
        <taxon>Bacillota</taxon>
        <taxon>Bacilli</taxon>
        <taxon>Lactobacillales</taxon>
        <taxon>Streptococcaceae</taxon>
        <taxon>Streptococcus</taxon>
    </lineage>
</organism>
<evidence type="ECO:0000256" key="2">
    <source>
        <dbReference type="ARBA" id="ARBA00022676"/>
    </source>
</evidence>
<dbReference type="InterPro" id="IPR029044">
    <property type="entry name" value="Nucleotide-diphossugar_trans"/>
</dbReference>
<dbReference type="EC" id="2.4.-.-" evidence="10"/>
<keyword evidence="6 8" id="KW-1133">Transmembrane helix</keyword>
<keyword evidence="7 8" id="KW-0472">Membrane</keyword>
<evidence type="ECO:0000256" key="8">
    <source>
        <dbReference type="SAM" id="Phobius"/>
    </source>
</evidence>
<evidence type="ECO:0000256" key="5">
    <source>
        <dbReference type="ARBA" id="ARBA00022985"/>
    </source>
</evidence>
<evidence type="ECO:0000256" key="3">
    <source>
        <dbReference type="ARBA" id="ARBA00022679"/>
    </source>
</evidence>
<dbReference type="EMBL" id="JBHSOJ010000016">
    <property type="protein sequence ID" value="MFC5630949.1"/>
    <property type="molecule type" value="Genomic_DNA"/>
</dbReference>
<dbReference type="InterPro" id="IPR050256">
    <property type="entry name" value="Glycosyltransferase_2"/>
</dbReference>
<keyword evidence="11" id="KW-1185">Reference proteome</keyword>
<evidence type="ECO:0000256" key="4">
    <source>
        <dbReference type="ARBA" id="ARBA00022692"/>
    </source>
</evidence>
<dbReference type="Pfam" id="PF00535">
    <property type="entry name" value="Glycos_transf_2"/>
    <property type="match status" value="1"/>
</dbReference>
<evidence type="ECO:0000256" key="6">
    <source>
        <dbReference type="ARBA" id="ARBA00022989"/>
    </source>
</evidence>
<keyword evidence="5" id="KW-0448">Lipopolysaccharide biosynthesis</keyword>
<name>A0ABW0UDN9_9STRE</name>
<dbReference type="PANTHER" id="PTHR48090">
    <property type="entry name" value="UNDECAPRENYL-PHOSPHATE 4-DEOXY-4-FORMAMIDO-L-ARABINOSE TRANSFERASE-RELATED"/>
    <property type="match status" value="1"/>
</dbReference>
<dbReference type="PANTHER" id="PTHR48090:SF3">
    <property type="entry name" value="UNDECAPRENYL-PHOSPHATE 4-DEOXY-4-FORMAMIDO-L-ARABINOSE TRANSFERASE"/>
    <property type="match status" value="1"/>
</dbReference>
<feature type="transmembrane region" description="Helical" evidence="8">
    <location>
        <begin position="232"/>
        <end position="255"/>
    </location>
</feature>
<dbReference type="Proteomes" id="UP001596110">
    <property type="component" value="Unassembled WGS sequence"/>
</dbReference>
<keyword evidence="3 10" id="KW-0808">Transferase</keyword>
<dbReference type="GO" id="GO:0016757">
    <property type="term" value="F:glycosyltransferase activity"/>
    <property type="evidence" value="ECO:0007669"/>
    <property type="project" value="UniProtKB-KW"/>
</dbReference>
<dbReference type="RefSeq" id="WP_156805459.1">
    <property type="nucleotide sequence ID" value="NZ_JBHSOJ010000016.1"/>
</dbReference>
<proteinExistence type="predicted"/>
<feature type="domain" description="Glycosyltransferase 2-like" evidence="9">
    <location>
        <begin position="7"/>
        <end position="135"/>
    </location>
</feature>
<keyword evidence="2 10" id="KW-0328">Glycosyltransferase</keyword>
<accession>A0ABW0UDN9</accession>
<feature type="transmembrane region" description="Helical" evidence="8">
    <location>
        <begin position="261"/>
        <end position="283"/>
    </location>
</feature>
<dbReference type="InterPro" id="IPR001173">
    <property type="entry name" value="Glyco_trans_2-like"/>
</dbReference>
<comment type="caution">
    <text evidence="10">The sequence shown here is derived from an EMBL/GenBank/DDBJ whole genome shotgun (WGS) entry which is preliminary data.</text>
</comment>
<evidence type="ECO:0000313" key="11">
    <source>
        <dbReference type="Proteomes" id="UP001596110"/>
    </source>
</evidence>
<keyword evidence="4 8" id="KW-0812">Transmembrane</keyword>
<protein>
    <submittedName>
        <fullName evidence="10">Glycosyltransferase</fullName>
        <ecNumber evidence="10">2.4.-.-</ecNumber>
    </submittedName>
</protein>
<dbReference type="SUPFAM" id="SSF53448">
    <property type="entry name" value="Nucleotide-diphospho-sugar transferases"/>
    <property type="match status" value="1"/>
</dbReference>
<dbReference type="CDD" id="cd04187">
    <property type="entry name" value="DPM1_like_bac"/>
    <property type="match status" value="1"/>
</dbReference>